<dbReference type="Pfam" id="PF06297">
    <property type="entry name" value="PET"/>
    <property type="match status" value="1"/>
</dbReference>
<dbReference type="WBParaSite" id="DME_0000156101-mRNA-1">
    <property type="protein sequence ID" value="DME_0000156101-mRNA-1"/>
    <property type="gene ID" value="DME_0000156101"/>
</dbReference>
<dbReference type="CDD" id="cd09827">
    <property type="entry name" value="PET_Prickle"/>
    <property type="match status" value="1"/>
</dbReference>
<dbReference type="PANTHER" id="PTHR24211:SF20">
    <property type="entry name" value="PROTEIN ESPINAS-RELATED"/>
    <property type="match status" value="1"/>
</dbReference>
<evidence type="ECO:0000313" key="5">
    <source>
        <dbReference type="Proteomes" id="UP000274756"/>
    </source>
</evidence>
<reference evidence="6" key="1">
    <citation type="submission" date="2017-02" db="UniProtKB">
        <authorList>
            <consortium name="WormBaseParasite"/>
        </authorList>
    </citation>
    <scope>IDENTIFICATION</scope>
</reference>
<dbReference type="EMBL" id="UYYG01001153">
    <property type="protein sequence ID" value="VDN55948.1"/>
    <property type="molecule type" value="Genomic_DNA"/>
</dbReference>
<dbReference type="PANTHER" id="PTHR24211">
    <property type="entry name" value="LIM DOMAIN-CONTAINING PROTEIN"/>
    <property type="match status" value="1"/>
</dbReference>
<evidence type="ECO:0000313" key="3">
    <source>
        <dbReference type="EMBL" id="VDN55948.1"/>
    </source>
</evidence>
<dbReference type="Proteomes" id="UP000274756">
    <property type="component" value="Unassembled WGS sequence"/>
</dbReference>
<proteinExistence type="predicted"/>
<keyword evidence="1" id="KW-0677">Repeat</keyword>
<dbReference type="PROSITE" id="PS51303">
    <property type="entry name" value="PET"/>
    <property type="match status" value="1"/>
</dbReference>
<sequence length="156" mass="18437">MLIITIENSDDMSGGCLSPASRIRIAADVHRHSTSDDDSGCILEEYSWVPSGIKPDMIHMYFACLPEDKIPYVNSTGEKWRLRQLQYQLPPQDSDHRYCFKLYPEEEREWKEFEQRRKRECLGRGIIKQLPYDNKRRHCHQVFSSFCSDIFLLLSF</sequence>
<dbReference type="Proteomes" id="UP000038040">
    <property type="component" value="Unplaced"/>
</dbReference>
<name>A0A0N4U465_DRAME</name>
<gene>
    <name evidence="3" type="ORF">DME_LOCUS5921</name>
</gene>
<dbReference type="AlphaFoldDB" id="A0A0N4U465"/>
<evidence type="ECO:0000313" key="4">
    <source>
        <dbReference type="Proteomes" id="UP000038040"/>
    </source>
</evidence>
<reference evidence="3 5" key="2">
    <citation type="submission" date="2018-11" db="EMBL/GenBank/DDBJ databases">
        <authorList>
            <consortium name="Pathogen Informatics"/>
        </authorList>
    </citation>
    <scope>NUCLEOTIDE SEQUENCE [LARGE SCALE GENOMIC DNA]</scope>
</reference>
<dbReference type="STRING" id="318479.A0A0N4U465"/>
<evidence type="ECO:0000259" key="2">
    <source>
        <dbReference type="PROSITE" id="PS51303"/>
    </source>
</evidence>
<dbReference type="OrthoDB" id="10069167at2759"/>
<dbReference type="InterPro" id="IPR010442">
    <property type="entry name" value="PET_domain"/>
</dbReference>
<protein>
    <submittedName>
        <fullName evidence="6">PET domain-containing protein</fullName>
    </submittedName>
</protein>
<evidence type="ECO:0000313" key="6">
    <source>
        <dbReference type="WBParaSite" id="DME_0000156101-mRNA-1"/>
    </source>
</evidence>
<dbReference type="GO" id="GO:0008270">
    <property type="term" value="F:zinc ion binding"/>
    <property type="evidence" value="ECO:0007669"/>
    <property type="project" value="InterPro"/>
</dbReference>
<feature type="domain" description="PET" evidence="2">
    <location>
        <begin position="27"/>
        <end position="135"/>
    </location>
</feature>
<accession>A0A0N4U465</accession>
<evidence type="ECO:0000256" key="1">
    <source>
        <dbReference type="ARBA" id="ARBA00022737"/>
    </source>
</evidence>
<dbReference type="InterPro" id="IPR033723">
    <property type="entry name" value="PET_prickle"/>
</dbReference>
<dbReference type="InterPro" id="IPR047120">
    <property type="entry name" value="Pk/Esn/Tes"/>
</dbReference>
<organism evidence="4 6">
    <name type="scientific">Dracunculus medinensis</name>
    <name type="common">Guinea worm</name>
    <dbReference type="NCBI Taxonomy" id="318479"/>
    <lineage>
        <taxon>Eukaryota</taxon>
        <taxon>Metazoa</taxon>
        <taxon>Ecdysozoa</taxon>
        <taxon>Nematoda</taxon>
        <taxon>Chromadorea</taxon>
        <taxon>Rhabditida</taxon>
        <taxon>Spirurina</taxon>
        <taxon>Dracunculoidea</taxon>
        <taxon>Dracunculidae</taxon>
        <taxon>Dracunculus</taxon>
    </lineage>
</organism>
<keyword evidence="5" id="KW-1185">Reference proteome</keyword>